<keyword evidence="2" id="KW-1185">Reference proteome</keyword>
<name>A0A0F6QVS6_9CORY</name>
<dbReference type="AlphaFoldDB" id="A0A0F6QVS6"/>
<evidence type="ECO:0000313" key="1">
    <source>
        <dbReference type="EMBL" id="AKE38550.1"/>
    </source>
</evidence>
<dbReference type="KEGG" id="ccj:UL81_02845"/>
<evidence type="ECO:0000313" key="2">
    <source>
        <dbReference type="Proteomes" id="UP000033566"/>
    </source>
</evidence>
<accession>A0A0F6QVS6</accession>
<sequence length="114" mass="12329">METNPEKIIANMLDDMAEIGDWISIADATATNGKNSFHATHEDVMAILTAVKGGQTIIPGKIEGRFQDLPSDWDPSEITSEVFDSPDPIAAVMTVLFRPTGDWPELKDGNSTPA</sequence>
<reference evidence="1 2" key="1">
    <citation type="journal article" date="2015" name="Genome Announc.">
        <title>Complete Genome Sequence of Corynebacterium camporealensis DSM 44610, Isolated from the Milk of a Manchega Sheep with Subclinical Mastitis.</title>
        <authorList>
            <person name="Ruckert C."/>
            <person name="Albersmeier A."/>
            <person name="Winkler A."/>
            <person name="Tauch A."/>
        </authorList>
    </citation>
    <scope>NUCLEOTIDE SEQUENCE [LARGE SCALE GENOMIC DNA]</scope>
    <source>
        <strain evidence="1 2">DSM 44610</strain>
    </source>
</reference>
<dbReference type="RefSeq" id="WP_046453233.1">
    <property type="nucleotide sequence ID" value="NZ_CP011311.1"/>
</dbReference>
<dbReference type="HOGENOM" id="CLU_2116880_0_0_11"/>
<dbReference type="Proteomes" id="UP000033566">
    <property type="component" value="Chromosome"/>
</dbReference>
<organism evidence="1 2">
    <name type="scientific">Corynebacterium camporealensis</name>
    <dbReference type="NCBI Taxonomy" id="161896"/>
    <lineage>
        <taxon>Bacteria</taxon>
        <taxon>Bacillati</taxon>
        <taxon>Actinomycetota</taxon>
        <taxon>Actinomycetes</taxon>
        <taxon>Mycobacteriales</taxon>
        <taxon>Corynebacteriaceae</taxon>
        <taxon>Corynebacterium</taxon>
    </lineage>
</organism>
<gene>
    <name evidence="1" type="ORF">UL81_02845</name>
</gene>
<dbReference type="OrthoDB" id="4418403at2"/>
<dbReference type="EMBL" id="CP011311">
    <property type="protein sequence ID" value="AKE38550.1"/>
    <property type="molecule type" value="Genomic_DNA"/>
</dbReference>
<protein>
    <submittedName>
        <fullName evidence="1">Uncharacterized protein</fullName>
    </submittedName>
</protein>
<dbReference type="PATRIC" id="fig|161896.4.peg.560"/>
<proteinExistence type="predicted"/>